<feature type="region of interest" description="Disordered" evidence="3">
    <location>
        <begin position="1207"/>
        <end position="1244"/>
    </location>
</feature>
<evidence type="ECO:0000313" key="5">
    <source>
        <dbReference type="Proteomes" id="UP000887578"/>
    </source>
</evidence>
<evidence type="ECO:0000259" key="4">
    <source>
        <dbReference type="PROSITE" id="PS50158"/>
    </source>
</evidence>
<keyword evidence="1" id="KW-0863">Zinc-finger</keyword>
<evidence type="ECO:0000313" key="6">
    <source>
        <dbReference type="WBParaSite" id="PDA_v2.g31591.t1"/>
    </source>
</evidence>
<dbReference type="CDD" id="cd00303">
    <property type="entry name" value="retropepsin_like"/>
    <property type="match status" value="1"/>
</dbReference>
<keyword evidence="1" id="KW-0862">Zinc</keyword>
<name>A0A914QHS3_9BILA</name>
<feature type="region of interest" description="Disordered" evidence="3">
    <location>
        <begin position="1160"/>
        <end position="1184"/>
    </location>
</feature>
<dbReference type="WBParaSite" id="PDA_v2.g31591.t1">
    <property type="protein sequence ID" value="PDA_v2.g31591.t1"/>
    <property type="gene ID" value="PDA_v2.g31591"/>
</dbReference>
<dbReference type="Proteomes" id="UP000887578">
    <property type="component" value="Unplaced"/>
</dbReference>
<proteinExistence type="predicted"/>
<keyword evidence="1" id="KW-0479">Metal-binding</keyword>
<evidence type="ECO:0000256" key="2">
    <source>
        <dbReference type="SAM" id="Coils"/>
    </source>
</evidence>
<keyword evidence="5" id="KW-1185">Reference proteome</keyword>
<dbReference type="PROSITE" id="PS50158">
    <property type="entry name" value="ZF_CCHC"/>
    <property type="match status" value="1"/>
</dbReference>
<reference evidence="6" key="1">
    <citation type="submission" date="2022-11" db="UniProtKB">
        <authorList>
            <consortium name="WormBaseParasite"/>
        </authorList>
    </citation>
    <scope>IDENTIFICATION</scope>
</reference>
<dbReference type="Pfam" id="PF00098">
    <property type="entry name" value="zf-CCHC"/>
    <property type="match status" value="1"/>
</dbReference>
<dbReference type="Gene3D" id="4.10.60.10">
    <property type="entry name" value="Zinc finger, CCHC-type"/>
    <property type="match status" value="1"/>
</dbReference>
<keyword evidence="2" id="KW-0175">Coiled coil</keyword>
<feature type="domain" description="CCHC-type" evidence="4">
    <location>
        <begin position="701"/>
        <end position="716"/>
    </location>
</feature>
<evidence type="ECO:0000256" key="3">
    <source>
        <dbReference type="SAM" id="MobiDB-lite"/>
    </source>
</evidence>
<sequence>MKHKPPPTISRAIGLNMEGPARREDISDKRIAHLFDENQTRFGEEEQTCSRLNEDLYGKAIGADPITDIYDNNDIEDKPIKKGSIFVDGKSYIYGFNIGYGYKEKPATLPKGSKVVKGDAYVDSNAGGSRIVDFPQQSERDIYGKADKYGLAGSPKVVELPQQHGEDTFKAAQGKAGIKAVCVDRKADNDSYKAGIPQIVDYTQQKEGYTVKDKQGAGKANIEYGFIGSLFGDGLLPQSLAEPIQPQISGDGHESDEDKDDEPNEDQEQEPEGIRYARNIVKQAEELYTNLSSAIGVANDKLKVLNNARSAVSNELIDDLQTLLIHQVEYLFNSIETREDALEVLRGREEEAQAKVAELQENIQAVGHKPGLSNSINKQLNNLGFNNVQELINKYMKLKDRVQVIEKNFKETAPPSRTNSRASIPEEDKGLKANVIAQPQSTQLTSVNSNGVIVANTRVSLPMPDKFDGKSRKDLERFFKLYEASTTSRGWGDAERAIYLGSYLPKLQVYHDNLTKRGATYTEMKRELLGAMGSDGAISTFYLRTELDRVKKLPGKLYKSLLDEVELRVTEAYGNDVDARENELKKILLRLTEEDADPVYRTIVLTNVAASYYQLKELVLGIESSQVFKNKVEKPEAKNSFAAWPKKAVFQERSSDREKVGEQEKPRGFIEPQQQRDWNQRRVDNEKFEQRTYHPPVVRTCYFCRKEGHVATDCTERKSGGANIVDLEDMKLYVSGITEVGNTEADTVVSEPMFGKQSLLDIWCDGVKVSALMDSGANTSVIKDTVVGHILRTKGTGHGSIVQLPRESYAHKKLYSADGKPLMVVNCIKMPIAWGEGPTKIAKFFVIRGLKQNVLIGTNVIQDDDNWINALTFSLKRKEANVAQLGVVKVVDVSSIEDDGQRGIKKKDKSDTTDFIEPHDNTVMGDTVGWMKTFDNFLFEVQAVQNNVRDSVDAHPKTPFGCETVVVGGKNAAKFARANGLKQWSLKALNDYCIRYKAIFGTMVKRLVYFPSGEEIFRDGAEFGDIVNGLLNDMNQMAKFMNMEVIVLPIFRHCEYEKLSEKLISWYNKWNPVIGNKEAVKLKLFKWMKATLGKESTTQFVDANGIITKEGVQALAEYMQNLGYSFKNRVNLIVERHQSDPSRAESSTRGSKLKLVARHRNTQSNDRCREWNSKPPFNHQTRGERSFNIDPEEVRAKRPYYGRRIFYGRGNAHDRGNDNGPSTLDRRKNQLSGTIIRGGRGKLS</sequence>
<feature type="compositionally biased region" description="Acidic residues" evidence="3">
    <location>
        <begin position="254"/>
        <end position="271"/>
    </location>
</feature>
<dbReference type="GO" id="GO:0003676">
    <property type="term" value="F:nucleic acid binding"/>
    <property type="evidence" value="ECO:0007669"/>
    <property type="project" value="InterPro"/>
</dbReference>
<feature type="coiled-coil region" evidence="2">
    <location>
        <begin position="342"/>
        <end position="408"/>
    </location>
</feature>
<protein>
    <submittedName>
        <fullName evidence="6">CCHC-type domain-containing protein</fullName>
    </submittedName>
</protein>
<dbReference type="GO" id="GO:0008270">
    <property type="term" value="F:zinc ion binding"/>
    <property type="evidence" value="ECO:0007669"/>
    <property type="project" value="UniProtKB-KW"/>
</dbReference>
<dbReference type="AlphaFoldDB" id="A0A914QHS3"/>
<organism evidence="5 6">
    <name type="scientific">Panagrolaimus davidi</name>
    <dbReference type="NCBI Taxonomy" id="227884"/>
    <lineage>
        <taxon>Eukaryota</taxon>
        <taxon>Metazoa</taxon>
        <taxon>Ecdysozoa</taxon>
        <taxon>Nematoda</taxon>
        <taxon>Chromadorea</taxon>
        <taxon>Rhabditida</taxon>
        <taxon>Tylenchina</taxon>
        <taxon>Panagrolaimomorpha</taxon>
        <taxon>Panagrolaimoidea</taxon>
        <taxon>Panagrolaimidae</taxon>
        <taxon>Panagrolaimus</taxon>
    </lineage>
</organism>
<feature type="region of interest" description="Disordered" evidence="3">
    <location>
        <begin position="244"/>
        <end position="274"/>
    </location>
</feature>
<dbReference type="InterPro" id="IPR001878">
    <property type="entry name" value="Znf_CCHC"/>
</dbReference>
<evidence type="ECO:0000256" key="1">
    <source>
        <dbReference type="PROSITE-ProRule" id="PRU00047"/>
    </source>
</evidence>
<dbReference type="SMART" id="SM00343">
    <property type="entry name" value="ZnF_C2HC"/>
    <property type="match status" value="1"/>
</dbReference>
<accession>A0A914QHS3</accession>